<comment type="caution">
    <text evidence="8">The sequence shown here is derived from an EMBL/GenBank/DDBJ whole genome shotgun (WGS) entry which is preliminary data.</text>
</comment>
<evidence type="ECO:0000256" key="6">
    <source>
        <dbReference type="ARBA" id="ARBA00023136"/>
    </source>
</evidence>
<dbReference type="PANTHER" id="PTHR21382:SF1">
    <property type="entry name" value="NADH DEHYDROGENASE [UBIQUINONE] 1 ALPHA SUBCOMPLEX SUBUNIT 11"/>
    <property type="match status" value="1"/>
</dbReference>
<dbReference type="PANTHER" id="PTHR21382">
    <property type="entry name" value="NADH-UBIQUINONE OXIDOREDUCTASE SUBUNIT"/>
    <property type="match status" value="1"/>
</dbReference>
<dbReference type="GO" id="GO:0005743">
    <property type="term" value="C:mitochondrial inner membrane"/>
    <property type="evidence" value="ECO:0007669"/>
    <property type="project" value="UniProtKB-SubCell"/>
</dbReference>
<name>A0AAD5UCF3_9FUNG</name>
<dbReference type="Proteomes" id="UP001210925">
    <property type="component" value="Unassembled WGS sequence"/>
</dbReference>
<keyword evidence="2 7" id="KW-0812">Transmembrane</keyword>
<protein>
    <recommendedName>
        <fullName evidence="10">NADH-ubiquinone oxidoreductase subunit B14.7</fullName>
    </recommendedName>
</protein>
<accession>A0AAD5UCF3</accession>
<dbReference type="GO" id="GO:0006120">
    <property type="term" value="P:mitochondrial electron transport, NADH to ubiquinone"/>
    <property type="evidence" value="ECO:0007669"/>
    <property type="project" value="InterPro"/>
</dbReference>
<reference evidence="8" key="1">
    <citation type="submission" date="2020-05" db="EMBL/GenBank/DDBJ databases">
        <title>Phylogenomic resolution of chytrid fungi.</title>
        <authorList>
            <person name="Stajich J.E."/>
            <person name="Amses K."/>
            <person name="Simmons R."/>
            <person name="Seto K."/>
            <person name="Myers J."/>
            <person name="Bonds A."/>
            <person name="Quandt C.A."/>
            <person name="Barry K."/>
            <person name="Liu P."/>
            <person name="Grigoriev I."/>
            <person name="Longcore J.E."/>
            <person name="James T.Y."/>
        </authorList>
    </citation>
    <scope>NUCLEOTIDE SEQUENCE</scope>
    <source>
        <strain evidence="8">PLAUS21</strain>
    </source>
</reference>
<organism evidence="8 9">
    <name type="scientific">Boothiomyces macroporosus</name>
    <dbReference type="NCBI Taxonomy" id="261099"/>
    <lineage>
        <taxon>Eukaryota</taxon>
        <taxon>Fungi</taxon>
        <taxon>Fungi incertae sedis</taxon>
        <taxon>Chytridiomycota</taxon>
        <taxon>Chytridiomycota incertae sedis</taxon>
        <taxon>Chytridiomycetes</taxon>
        <taxon>Rhizophydiales</taxon>
        <taxon>Terramycetaceae</taxon>
        <taxon>Boothiomyces</taxon>
    </lineage>
</organism>
<dbReference type="EMBL" id="JADGKB010000084">
    <property type="protein sequence ID" value="KAJ3254487.1"/>
    <property type="molecule type" value="Genomic_DNA"/>
</dbReference>
<dbReference type="AlphaFoldDB" id="A0AAD5UCF3"/>
<feature type="transmembrane region" description="Helical" evidence="7">
    <location>
        <begin position="58"/>
        <end position="77"/>
    </location>
</feature>
<evidence type="ECO:0000256" key="3">
    <source>
        <dbReference type="ARBA" id="ARBA00022792"/>
    </source>
</evidence>
<evidence type="ECO:0000256" key="4">
    <source>
        <dbReference type="ARBA" id="ARBA00022989"/>
    </source>
</evidence>
<feature type="transmembrane region" description="Helical" evidence="7">
    <location>
        <begin position="20"/>
        <end position="37"/>
    </location>
</feature>
<evidence type="ECO:0000256" key="2">
    <source>
        <dbReference type="ARBA" id="ARBA00022692"/>
    </source>
</evidence>
<evidence type="ECO:0000256" key="7">
    <source>
        <dbReference type="SAM" id="Phobius"/>
    </source>
</evidence>
<keyword evidence="6 7" id="KW-0472">Membrane</keyword>
<keyword evidence="9" id="KW-1185">Reference proteome</keyword>
<evidence type="ECO:0000256" key="5">
    <source>
        <dbReference type="ARBA" id="ARBA00023128"/>
    </source>
</evidence>
<evidence type="ECO:0000313" key="9">
    <source>
        <dbReference type="Proteomes" id="UP001210925"/>
    </source>
</evidence>
<keyword evidence="3" id="KW-0999">Mitochondrion inner membrane</keyword>
<dbReference type="InterPro" id="IPR039205">
    <property type="entry name" value="NDUFA11"/>
</dbReference>
<sequence>MTADHHENKKLADYQTSDTILPAVLVGIPAGTLAGLVHGAWFQHSRVTTTQLIFRNSFIYATLGGLYQGTTVAASAIRGKQDNVNYAISGGVAGFILGMARNRIGHGVLQAGILAALSFGAATLIDEHNTRFSKPYDERRGFDGFFAVKRPDPFANRIKEIQAKEQ</sequence>
<dbReference type="GO" id="GO:0045271">
    <property type="term" value="C:respiratory chain complex I"/>
    <property type="evidence" value="ECO:0007669"/>
    <property type="project" value="InterPro"/>
</dbReference>
<keyword evidence="5" id="KW-0496">Mitochondrion</keyword>
<evidence type="ECO:0000256" key="1">
    <source>
        <dbReference type="ARBA" id="ARBA00004448"/>
    </source>
</evidence>
<gene>
    <name evidence="8" type="ORF">HK103_007123</name>
</gene>
<keyword evidence="4 7" id="KW-1133">Transmembrane helix</keyword>
<evidence type="ECO:0000313" key="8">
    <source>
        <dbReference type="EMBL" id="KAJ3254487.1"/>
    </source>
</evidence>
<comment type="subcellular location">
    <subcellularLocation>
        <location evidence="1">Mitochondrion inner membrane</location>
        <topology evidence="1">Multi-pass membrane protein</topology>
    </subcellularLocation>
</comment>
<proteinExistence type="predicted"/>
<evidence type="ECO:0008006" key="10">
    <source>
        <dbReference type="Google" id="ProtNLM"/>
    </source>
</evidence>